<dbReference type="Pfam" id="PF22548">
    <property type="entry name" value="AEP-TOTE"/>
    <property type="match status" value="1"/>
</dbReference>
<dbReference type="SMART" id="SM00487">
    <property type="entry name" value="DEXDc"/>
    <property type="match status" value="1"/>
</dbReference>
<keyword evidence="4" id="KW-1185">Reference proteome</keyword>
<dbReference type="Proteomes" id="UP001597120">
    <property type="component" value="Unassembled WGS sequence"/>
</dbReference>
<evidence type="ECO:0000313" key="3">
    <source>
        <dbReference type="EMBL" id="MFD0869453.1"/>
    </source>
</evidence>
<dbReference type="InterPro" id="IPR050742">
    <property type="entry name" value="Helicase_Restrict-Modif_Enz"/>
</dbReference>
<dbReference type="Gene3D" id="3.40.50.300">
    <property type="entry name" value="P-loop containing nucleotide triphosphate hydrolases"/>
    <property type="match status" value="2"/>
</dbReference>
<evidence type="ECO:0000256" key="1">
    <source>
        <dbReference type="SAM" id="Coils"/>
    </source>
</evidence>
<proteinExistence type="predicted"/>
<dbReference type="GO" id="GO:0004386">
    <property type="term" value="F:helicase activity"/>
    <property type="evidence" value="ECO:0007669"/>
    <property type="project" value="UniProtKB-KW"/>
</dbReference>
<feature type="coiled-coil region" evidence="1">
    <location>
        <begin position="1"/>
        <end position="35"/>
    </location>
</feature>
<dbReference type="PANTHER" id="PTHR47396:SF1">
    <property type="entry name" value="ATP-DEPENDENT HELICASE IRC3-RELATED"/>
    <property type="match status" value="1"/>
</dbReference>
<keyword evidence="3" id="KW-0547">Nucleotide-binding</keyword>
<dbReference type="CDD" id="cd18785">
    <property type="entry name" value="SF2_C"/>
    <property type="match status" value="1"/>
</dbReference>
<dbReference type="InterPro" id="IPR054347">
    <property type="entry name" value="TOTE_primase"/>
</dbReference>
<accession>A0ABW3D7M2</accession>
<gene>
    <name evidence="3" type="ORF">ACFQ03_09850</name>
</gene>
<sequence>MDNLHEQLRLARLEIEQLKRENEELRCQLKAMIPKKISEDISQTVHINQTDQMNYSYEQLEPKGVHRFSPAEDKIELFRSYFRGREDVYPIRWQNKQGKSGYSPACSNEWTTVCQKPKVKCSVCPHQDFLPITDSVISNHLDARADRTIGLYPMLPDETCWFLAIDFDKNNWQEDAAAVMRVCKERQIPAALERSRSGNGGHIWIFFQEPIPASLARKLGTALLTLTMNYRYQLGLDSYDRLFPNQDTLPKGGFGNLIALPLQGGPRKSGNSVFVDEAFQPYKDQWQFLAELEKMNEKDVLKFLRMNDLEGDLFQIDMVDSDEEARLQELEAKPANFHFHESMPEMVELVLSNRVYICKKDLSPNVINRLMRLASFANPDFYKAQAMRLSTFGKPRVICCAEDLPNYLALPRGCLQQIIEFFKQNHVFTQIKDERFGGTLIKTEFCGTLSTLQDAAARSIMVHDTGILSAGTAFGKTVVAANIIAKRKVNTLILVHRRELMDQWKQRLQTFLDLPKESIGVVGGGRDKRTGIVDIAIIQSLNRKGVVKDYISDYGQIIVDECHHISAFSFEQVLVKAKAKYVFGLTATPKRQDGHEAIVMMQLGPVRMRIDTKMQAASRSFSLTVNPRYTSFRLPLHSEKLGIQEVFQRLVEDEERNTMIFNDLLHCLDQGRSPLLLVERTAHVEYFEKRLMKFAKNVIVLRGGMGKKQREHIRKQIDSIPDHEERLFIATGKLIGEGFDDARLDTLFLVHPISWKGKLEQYAGRLHRSHINKSEVQIYDYVDMQVPVLMAMYKKRVKGYRTMGYKGAEL</sequence>
<dbReference type="InterPro" id="IPR014001">
    <property type="entry name" value="Helicase_ATP-bd"/>
</dbReference>
<keyword evidence="1" id="KW-0175">Coiled coil</keyword>
<dbReference type="Pfam" id="PF04851">
    <property type="entry name" value="ResIII"/>
    <property type="match status" value="1"/>
</dbReference>
<dbReference type="PANTHER" id="PTHR47396">
    <property type="entry name" value="TYPE I RESTRICTION ENZYME ECOKI R PROTEIN"/>
    <property type="match status" value="1"/>
</dbReference>
<dbReference type="InterPro" id="IPR027417">
    <property type="entry name" value="P-loop_NTPase"/>
</dbReference>
<name>A0ABW3D7M2_9BACL</name>
<feature type="domain" description="Helicase ATP-binding" evidence="2">
    <location>
        <begin position="457"/>
        <end position="607"/>
    </location>
</feature>
<reference evidence="4" key="1">
    <citation type="journal article" date="2019" name="Int. J. Syst. Evol. Microbiol.">
        <title>The Global Catalogue of Microorganisms (GCM) 10K type strain sequencing project: providing services to taxonomists for standard genome sequencing and annotation.</title>
        <authorList>
            <consortium name="The Broad Institute Genomics Platform"/>
            <consortium name="The Broad Institute Genome Sequencing Center for Infectious Disease"/>
            <person name="Wu L."/>
            <person name="Ma J."/>
        </authorList>
    </citation>
    <scope>NUCLEOTIDE SEQUENCE [LARGE SCALE GENOMIC DNA]</scope>
    <source>
        <strain evidence="4">CCUG 57263</strain>
    </source>
</reference>
<evidence type="ECO:0000313" key="4">
    <source>
        <dbReference type="Proteomes" id="UP001597120"/>
    </source>
</evidence>
<dbReference type="EMBL" id="JBHTIU010000030">
    <property type="protein sequence ID" value="MFD0869453.1"/>
    <property type="molecule type" value="Genomic_DNA"/>
</dbReference>
<dbReference type="CDD" id="cd17926">
    <property type="entry name" value="DEXHc_RE"/>
    <property type="match status" value="1"/>
</dbReference>
<dbReference type="PROSITE" id="PS51192">
    <property type="entry name" value="HELICASE_ATP_BIND_1"/>
    <property type="match status" value="1"/>
</dbReference>
<dbReference type="RefSeq" id="WP_379287830.1">
    <property type="nucleotide sequence ID" value="NZ_JBHTIU010000030.1"/>
</dbReference>
<dbReference type="SUPFAM" id="SSF52540">
    <property type="entry name" value="P-loop containing nucleoside triphosphate hydrolases"/>
    <property type="match status" value="2"/>
</dbReference>
<protein>
    <submittedName>
        <fullName evidence="3">DEAD/DEAH box helicase family protein</fullName>
    </submittedName>
</protein>
<dbReference type="InterPro" id="IPR006935">
    <property type="entry name" value="Helicase/UvrB_N"/>
</dbReference>
<evidence type="ECO:0000259" key="2">
    <source>
        <dbReference type="PROSITE" id="PS51192"/>
    </source>
</evidence>
<comment type="caution">
    <text evidence="3">The sequence shown here is derived from an EMBL/GenBank/DDBJ whole genome shotgun (WGS) entry which is preliminary data.</text>
</comment>
<keyword evidence="3" id="KW-0378">Hydrolase</keyword>
<keyword evidence="3" id="KW-0067">ATP-binding</keyword>
<keyword evidence="3" id="KW-0347">Helicase</keyword>
<organism evidence="3 4">
    <name type="scientific">Paenibacillus residui</name>
    <dbReference type="NCBI Taxonomy" id="629724"/>
    <lineage>
        <taxon>Bacteria</taxon>
        <taxon>Bacillati</taxon>
        <taxon>Bacillota</taxon>
        <taxon>Bacilli</taxon>
        <taxon>Bacillales</taxon>
        <taxon>Paenibacillaceae</taxon>
        <taxon>Paenibacillus</taxon>
    </lineage>
</organism>